<proteinExistence type="predicted"/>
<organism evidence="2 3">
    <name type="scientific">Ditylenchus destructor</name>
    <dbReference type="NCBI Taxonomy" id="166010"/>
    <lineage>
        <taxon>Eukaryota</taxon>
        <taxon>Metazoa</taxon>
        <taxon>Ecdysozoa</taxon>
        <taxon>Nematoda</taxon>
        <taxon>Chromadorea</taxon>
        <taxon>Rhabditida</taxon>
        <taxon>Tylenchina</taxon>
        <taxon>Tylenchomorpha</taxon>
        <taxon>Sphaerularioidea</taxon>
        <taxon>Anguinidae</taxon>
        <taxon>Anguininae</taxon>
        <taxon>Ditylenchus</taxon>
    </lineage>
</organism>
<name>A0AAD4R9F7_9BILA</name>
<comment type="caution">
    <text evidence="2">The sequence shown here is derived from an EMBL/GenBank/DDBJ whole genome shotgun (WGS) entry which is preliminary data.</text>
</comment>
<dbReference type="InterPro" id="IPR012337">
    <property type="entry name" value="RNaseH-like_sf"/>
</dbReference>
<dbReference type="Pfam" id="PF05699">
    <property type="entry name" value="Dimer_Tnp_hAT"/>
    <property type="match status" value="1"/>
</dbReference>
<dbReference type="InterPro" id="IPR008906">
    <property type="entry name" value="HATC_C_dom"/>
</dbReference>
<evidence type="ECO:0000259" key="1">
    <source>
        <dbReference type="Pfam" id="PF05699"/>
    </source>
</evidence>
<dbReference type="AlphaFoldDB" id="A0AAD4R9F7"/>
<feature type="domain" description="HAT C-terminal dimerisation" evidence="1">
    <location>
        <begin position="90"/>
        <end position="169"/>
    </location>
</feature>
<gene>
    <name evidence="2" type="ORF">DdX_02785</name>
</gene>
<evidence type="ECO:0000313" key="3">
    <source>
        <dbReference type="Proteomes" id="UP001201812"/>
    </source>
</evidence>
<protein>
    <recommendedName>
        <fullName evidence="1">HAT C-terminal dimerisation domain-containing protein</fullName>
    </recommendedName>
</protein>
<dbReference type="EMBL" id="JAKKPZ010000002">
    <property type="protein sequence ID" value="KAI1726090.1"/>
    <property type="molecule type" value="Genomic_DNA"/>
</dbReference>
<evidence type="ECO:0000313" key="2">
    <source>
        <dbReference type="EMBL" id="KAI1726090.1"/>
    </source>
</evidence>
<dbReference type="SUPFAM" id="SSF53098">
    <property type="entry name" value="Ribonuclease H-like"/>
    <property type="match status" value="1"/>
</dbReference>
<accession>A0AAD4R9F7</accession>
<sequence length="173" mass="20054">MKQIMKILEPFKELTNKLQADKHPTISLVYPGIISLRDALQYRTFVPAEQEVIHSPLAKKQKAQSLFTFDTGPRNRTSSQEELHRMSIADQYKKFCNLVRNEQEKTSKFWERNKEDFLELGILAERLLSIPATSGAVERLFSYLTMHTAGRKGNTKSRLVSQKILCSYNEKYL</sequence>
<dbReference type="GO" id="GO:0046983">
    <property type="term" value="F:protein dimerization activity"/>
    <property type="evidence" value="ECO:0007669"/>
    <property type="project" value="InterPro"/>
</dbReference>
<keyword evidence="3" id="KW-1185">Reference proteome</keyword>
<dbReference type="Proteomes" id="UP001201812">
    <property type="component" value="Unassembled WGS sequence"/>
</dbReference>
<reference evidence="2" key="1">
    <citation type="submission" date="2022-01" db="EMBL/GenBank/DDBJ databases">
        <title>Genome Sequence Resource for Two Populations of Ditylenchus destructor, the Migratory Endoparasitic Phytonematode.</title>
        <authorList>
            <person name="Zhang H."/>
            <person name="Lin R."/>
            <person name="Xie B."/>
        </authorList>
    </citation>
    <scope>NUCLEOTIDE SEQUENCE</scope>
    <source>
        <strain evidence="2">BazhouSP</strain>
    </source>
</reference>